<comment type="subcellular location">
    <subcellularLocation>
        <location evidence="1">Cell membrane</location>
        <topology evidence="1">Multi-pass membrane protein</topology>
    </subcellularLocation>
</comment>
<dbReference type="PANTHER" id="PTHR42643">
    <property type="entry name" value="IONOTROPIC RECEPTOR 20A-RELATED"/>
    <property type="match status" value="1"/>
</dbReference>
<keyword evidence="8 13" id="KW-0472">Membrane</keyword>
<evidence type="ECO:0000256" key="13">
    <source>
        <dbReference type="SAM" id="Phobius"/>
    </source>
</evidence>
<dbReference type="InterPro" id="IPR019594">
    <property type="entry name" value="Glu/Gly-bd"/>
</dbReference>
<evidence type="ECO:0000256" key="3">
    <source>
        <dbReference type="ARBA" id="ARBA00022448"/>
    </source>
</evidence>
<organism evidence="16 17">
    <name type="scientific">Trichinella zimbabwensis</name>
    <dbReference type="NCBI Taxonomy" id="268475"/>
    <lineage>
        <taxon>Eukaryota</taxon>
        <taxon>Metazoa</taxon>
        <taxon>Ecdysozoa</taxon>
        <taxon>Nematoda</taxon>
        <taxon>Enoplea</taxon>
        <taxon>Dorylaimia</taxon>
        <taxon>Trichinellida</taxon>
        <taxon>Trichinellidae</taxon>
        <taxon>Trichinella</taxon>
    </lineage>
</organism>
<dbReference type="Gene3D" id="3.40.190.10">
    <property type="entry name" value="Periplasmic binding protein-like II"/>
    <property type="match status" value="1"/>
</dbReference>
<evidence type="ECO:0000313" key="17">
    <source>
        <dbReference type="Proteomes" id="UP000055024"/>
    </source>
</evidence>
<evidence type="ECO:0000256" key="12">
    <source>
        <dbReference type="ARBA" id="ARBA00023303"/>
    </source>
</evidence>
<proteinExistence type="inferred from homology"/>
<sequence length="452" mass="52149">MTNISLESHVNNATKTIKVATISSSIIAVKPWLYGQIQTNLSKASKSSENKYDLVWSILKELGRMLNIKYEIVNHTEKQLGNFENGTWTGLLKLLKNEEVDILGIPTEVTFDHLDIADYTKPLFQSDYAILIRSPNTFTDNTFFILTAAFNMTAWTMVAALVLFSGCIFYVICHTLKRNNEQQYTFLDACWVFCSIFLQQGLWKTPNSFTGRMFVSLWWLWSITLLAIYSGGMLMTLSSGRERFPFYTLDELAYLVQHSGYKIVTESSSSSHLYIKDSLKDNLKKIWHEMSINKKWINVSSFQDGKDLIINQPRTVLIAPREPLLVLAASDCRVTLAKQSLSSFWCSICTRKNFPFLKEFSEQIELLLQSGFIQKIQREFHVFLESSKKDMMCRQNLHGDGLTETPLNLDEAQGVFWLWLLGTTFSCFVFLLEMITQWKKFIRRSRSTVTRL</sequence>
<dbReference type="Proteomes" id="UP000055024">
    <property type="component" value="Unassembled WGS sequence"/>
</dbReference>
<dbReference type="EMBL" id="JYDP01000004">
    <property type="protein sequence ID" value="KRZ18004.1"/>
    <property type="molecule type" value="Genomic_DNA"/>
</dbReference>
<comment type="caution">
    <text evidence="16">The sequence shown here is derived from an EMBL/GenBank/DDBJ whole genome shotgun (WGS) entry which is preliminary data.</text>
</comment>
<evidence type="ECO:0000256" key="2">
    <source>
        <dbReference type="ARBA" id="ARBA00008685"/>
    </source>
</evidence>
<keyword evidence="4" id="KW-1003">Cell membrane</keyword>
<dbReference type="SUPFAM" id="SSF81324">
    <property type="entry name" value="Voltage-gated potassium channels"/>
    <property type="match status" value="1"/>
</dbReference>
<evidence type="ECO:0000256" key="5">
    <source>
        <dbReference type="ARBA" id="ARBA00022692"/>
    </source>
</evidence>
<feature type="transmembrane region" description="Helical" evidence="13">
    <location>
        <begin position="215"/>
        <end position="237"/>
    </location>
</feature>
<evidence type="ECO:0000256" key="6">
    <source>
        <dbReference type="ARBA" id="ARBA00022989"/>
    </source>
</evidence>
<dbReference type="Pfam" id="PF00060">
    <property type="entry name" value="Lig_chan"/>
    <property type="match status" value="1"/>
</dbReference>
<accession>A0A0V1I6F3</accession>
<keyword evidence="10" id="KW-0325">Glycoprotein</keyword>
<keyword evidence="17" id="KW-1185">Reference proteome</keyword>
<keyword evidence="12" id="KW-0407">Ion channel</keyword>
<dbReference type="STRING" id="268475.A0A0V1I6F3"/>
<evidence type="ECO:0000256" key="8">
    <source>
        <dbReference type="ARBA" id="ARBA00023136"/>
    </source>
</evidence>
<reference evidence="16 17" key="1">
    <citation type="submission" date="2015-01" db="EMBL/GenBank/DDBJ databases">
        <title>Evolution of Trichinella species and genotypes.</title>
        <authorList>
            <person name="Korhonen P.K."/>
            <person name="Edoardo P."/>
            <person name="Giuseppe L.R."/>
            <person name="Gasser R.B."/>
        </authorList>
    </citation>
    <scope>NUCLEOTIDE SEQUENCE [LARGE SCALE GENOMIC DNA]</scope>
    <source>
        <strain evidence="16">ISS1029</strain>
    </source>
</reference>
<dbReference type="PANTHER" id="PTHR42643:SF24">
    <property type="entry name" value="IONOTROPIC RECEPTOR 60A"/>
    <property type="match status" value="1"/>
</dbReference>
<evidence type="ECO:0000256" key="10">
    <source>
        <dbReference type="ARBA" id="ARBA00023180"/>
    </source>
</evidence>
<dbReference type="OrthoDB" id="9997229at2759"/>
<evidence type="ECO:0000256" key="1">
    <source>
        <dbReference type="ARBA" id="ARBA00004651"/>
    </source>
</evidence>
<gene>
    <name evidence="16" type="primary">KBP</name>
    <name evidence="16" type="ORF">T11_1310</name>
</gene>
<feature type="transmembrane region" description="Helical" evidence="13">
    <location>
        <begin position="143"/>
        <end position="172"/>
    </location>
</feature>
<dbReference type="GO" id="GO:0050906">
    <property type="term" value="P:detection of stimulus involved in sensory perception"/>
    <property type="evidence" value="ECO:0007669"/>
    <property type="project" value="UniProtKB-ARBA"/>
</dbReference>
<dbReference type="InterPro" id="IPR052192">
    <property type="entry name" value="Insect_Ionotropic_Sensory_Rcpt"/>
</dbReference>
<keyword evidence="5 13" id="KW-0812">Transmembrane</keyword>
<dbReference type="GO" id="GO:0005886">
    <property type="term" value="C:plasma membrane"/>
    <property type="evidence" value="ECO:0007669"/>
    <property type="project" value="UniProtKB-SubCell"/>
</dbReference>
<keyword evidence="11" id="KW-1071">Ligand-gated ion channel</keyword>
<dbReference type="GO" id="GO:0015276">
    <property type="term" value="F:ligand-gated monoatomic ion channel activity"/>
    <property type="evidence" value="ECO:0007669"/>
    <property type="project" value="InterPro"/>
</dbReference>
<dbReference type="Pfam" id="PF10613">
    <property type="entry name" value="Lig_chan-Glu_bd"/>
    <property type="match status" value="1"/>
</dbReference>
<evidence type="ECO:0000256" key="7">
    <source>
        <dbReference type="ARBA" id="ARBA00023065"/>
    </source>
</evidence>
<feature type="domain" description="Ionotropic glutamate receptor C-terminal" evidence="14">
    <location>
        <begin position="152"/>
        <end position="422"/>
    </location>
</feature>
<protein>
    <submittedName>
        <fullName evidence="16">Putative glutamate receptor</fullName>
    </submittedName>
</protein>
<name>A0A0V1I6F3_9BILA</name>
<evidence type="ECO:0000313" key="16">
    <source>
        <dbReference type="EMBL" id="KRZ18004.1"/>
    </source>
</evidence>
<feature type="transmembrane region" description="Helical" evidence="13">
    <location>
        <begin position="416"/>
        <end position="436"/>
    </location>
</feature>
<dbReference type="SUPFAM" id="SSF53850">
    <property type="entry name" value="Periplasmic binding protein-like II"/>
    <property type="match status" value="1"/>
</dbReference>
<evidence type="ECO:0000256" key="9">
    <source>
        <dbReference type="ARBA" id="ARBA00023170"/>
    </source>
</evidence>
<evidence type="ECO:0000259" key="14">
    <source>
        <dbReference type="Pfam" id="PF00060"/>
    </source>
</evidence>
<evidence type="ECO:0000259" key="15">
    <source>
        <dbReference type="Pfam" id="PF10613"/>
    </source>
</evidence>
<keyword evidence="6 13" id="KW-1133">Transmembrane helix</keyword>
<feature type="domain" description="Ionotropic glutamate receptor L-glutamate and glycine-binding" evidence="15">
    <location>
        <begin position="27"/>
        <end position="135"/>
    </location>
</feature>
<dbReference type="Gene3D" id="1.10.287.70">
    <property type="match status" value="1"/>
</dbReference>
<evidence type="ECO:0000256" key="4">
    <source>
        <dbReference type="ARBA" id="ARBA00022475"/>
    </source>
</evidence>
<keyword evidence="3" id="KW-0813">Transport</keyword>
<dbReference type="AlphaFoldDB" id="A0A0V1I6F3"/>
<comment type="similarity">
    <text evidence="2">Belongs to the glutamate-gated ion channel (TC 1.A.10.1) family.</text>
</comment>
<dbReference type="InterPro" id="IPR001320">
    <property type="entry name" value="Iontro_rcpt_C"/>
</dbReference>
<evidence type="ECO:0000256" key="11">
    <source>
        <dbReference type="ARBA" id="ARBA00023286"/>
    </source>
</evidence>
<keyword evidence="7" id="KW-0406">Ion transport</keyword>
<keyword evidence="9 16" id="KW-0675">Receptor</keyword>